<evidence type="ECO:0000256" key="1">
    <source>
        <dbReference type="ARBA" id="ARBA00022485"/>
    </source>
</evidence>
<dbReference type="InterPro" id="IPR031691">
    <property type="entry name" value="LIAS_N"/>
</dbReference>
<dbReference type="InterPro" id="IPR058240">
    <property type="entry name" value="rSAM_sf"/>
</dbReference>
<dbReference type="NCBIfam" id="NF009544">
    <property type="entry name" value="PRK12928.1"/>
    <property type="match status" value="1"/>
</dbReference>
<dbReference type="CDD" id="cd01335">
    <property type="entry name" value="Radical_SAM"/>
    <property type="match status" value="1"/>
</dbReference>
<dbReference type="InterPro" id="IPR006638">
    <property type="entry name" value="Elp3/MiaA/NifB-like_rSAM"/>
</dbReference>
<evidence type="ECO:0000259" key="9">
    <source>
        <dbReference type="PROSITE" id="PS51918"/>
    </source>
</evidence>
<evidence type="ECO:0000256" key="3">
    <source>
        <dbReference type="ARBA" id="ARBA00022691"/>
    </source>
</evidence>
<dbReference type="InterPro" id="IPR003698">
    <property type="entry name" value="Lipoyl_synth"/>
</dbReference>
<dbReference type="GO" id="GO:0009249">
    <property type="term" value="P:protein lipoylation"/>
    <property type="evidence" value="ECO:0007669"/>
    <property type="project" value="UniProtKB-UniRule"/>
</dbReference>
<keyword evidence="4 8" id="KW-0479">Metal-binding</keyword>
<evidence type="ECO:0000256" key="6">
    <source>
        <dbReference type="ARBA" id="ARBA00023014"/>
    </source>
</evidence>
<comment type="caution">
    <text evidence="10">The sequence shown here is derived from an EMBL/GenBank/DDBJ whole genome shotgun (WGS) entry which is preliminary data.</text>
</comment>
<evidence type="ECO:0000256" key="7">
    <source>
        <dbReference type="ARBA" id="ARBA00047326"/>
    </source>
</evidence>
<dbReference type="PANTHER" id="PTHR10949">
    <property type="entry name" value="LIPOYL SYNTHASE"/>
    <property type="match status" value="1"/>
</dbReference>
<dbReference type="SMART" id="SM00729">
    <property type="entry name" value="Elp3"/>
    <property type="match status" value="1"/>
</dbReference>
<organism evidence="10 11">
    <name type="scientific">Desulfosalsimonas propionicica</name>
    <dbReference type="NCBI Taxonomy" id="332175"/>
    <lineage>
        <taxon>Bacteria</taxon>
        <taxon>Pseudomonadati</taxon>
        <taxon>Thermodesulfobacteriota</taxon>
        <taxon>Desulfobacteria</taxon>
        <taxon>Desulfobacterales</taxon>
        <taxon>Desulfosalsimonadaceae</taxon>
        <taxon>Desulfosalsimonas</taxon>
    </lineage>
</organism>
<dbReference type="SUPFAM" id="SSF102114">
    <property type="entry name" value="Radical SAM enzymes"/>
    <property type="match status" value="1"/>
</dbReference>
<keyword evidence="2 8" id="KW-0808">Transferase</keyword>
<dbReference type="SFLD" id="SFLDG01058">
    <property type="entry name" value="lipoyl_synthase_like"/>
    <property type="match status" value="1"/>
</dbReference>
<keyword evidence="6 8" id="KW-0411">Iron-sulfur</keyword>
<evidence type="ECO:0000313" key="11">
    <source>
        <dbReference type="Proteomes" id="UP000525298"/>
    </source>
</evidence>
<keyword evidence="3 8" id="KW-0949">S-adenosyl-L-methionine</keyword>
<evidence type="ECO:0000313" key="10">
    <source>
        <dbReference type="EMBL" id="MBA2882488.1"/>
    </source>
</evidence>
<dbReference type="EMBL" id="JACDUS010000010">
    <property type="protein sequence ID" value="MBA2882488.1"/>
    <property type="molecule type" value="Genomic_DNA"/>
</dbReference>
<dbReference type="PIRSF" id="PIRSF005963">
    <property type="entry name" value="Lipoyl_synth"/>
    <property type="match status" value="1"/>
</dbReference>
<dbReference type="RefSeq" id="WP_232364784.1">
    <property type="nucleotide sequence ID" value="NZ_JACDUS010000010.1"/>
</dbReference>
<feature type="binding site" evidence="8">
    <location>
        <position position="76"/>
    </location>
    <ligand>
        <name>[4Fe-4S] cluster</name>
        <dbReference type="ChEBI" id="CHEBI:49883"/>
        <label>2</label>
        <note>4Fe-4S-S-AdoMet</note>
    </ligand>
</feature>
<dbReference type="HAMAP" id="MF_00206">
    <property type="entry name" value="Lipoyl_synth"/>
    <property type="match status" value="1"/>
</dbReference>
<reference evidence="10 11" key="1">
    <citation type="submission" date="2020-07" db="EMBL/GenBank/DDBJ databases">
        <title>Genomic Encyclopedia of Type Strains, Phase IV (KMG-IV): sequencing the most valuable type-strain genomes for metagenomic binning, comparative biology and taxonomic classification.</title>
        <authorList>
            <person name="Goeker M."/>
        </authorList>
    </citation>
    <scope>NUCLEOTIDE SEQUENCE [LARGE SCALE GENOMIC DNA]</scope>
    <source>
        <strain evidence="10 11">DSM 17721</strain>
    </source>
</reference>
<feature type="binding site" evidence="8">
    <location>
        <position position="80"/>
    </location>
    <ligand>
        <name>[4Fe-4S] cluster</name>
        <dbReference type="ChEBI" id="CHEBI:49883"/>
        <label>2</label>
        <note>4Fe-4S-S-AdoMet</note>
    </ligand>
</feature>
<comment type="similarity">
    <text evidence="8">Belongs to the radical SAM superfamily. Lipoyl synthase family.</text>
</comment>
<name>A0A7W0CB70_9BACT</name>
<dbReference type="Pfam" id="PF04055">
    <property type="entry name" value="Radical_SAM"/>
    <property type="match status" value="1"/>
</dbReference>
<dbReference type="InterPro" id="IPR007197">
    <property type="entry name" value="rSAM"/>
</dbReference>
<dbReference type="NCBIfam" id="NF004019">
    <property type="entry name" value="PRK05481.1"/>
    <property type="match status" value="1"/>
</dbReference>
<comment type="pathway">
    <text evidence="8">Protein modification; protein lipoylation via endogenous pathway; protein N(6)-(lipoyl)lysine from octanoyl-[acyl-carrier-protein]: step 2/2.</text>
</comment>
<feature type="binding site" evidence="8">
    <location>
        <position position="55"/>
    </location>
    <ligand>
        <name>[4Fe-4S] cluster</name>
        <dbReference type="ChEBI" id="CHEBI:49883"/>
        <label>1</label>
    </ligand>
</feature>
<comment type="function">
    <text evidence="8">Catalyzes the radical-mediated insertion of two sulfur atoms into the C-6 and C-8 positions of the octanoyl moiety bound to the lipoyl domains of lipoate-dependent enzymes, thereby converting the octanoylated domains into lipoylated derivatives.</text>
</comment>
<feature type="binding site" evidence="8">
    <location>
        <position position="289"/>
    </location>
    <ligand>
        <name>[4Fe-4S] cluster</name>
        <dbReference type="ChEBI" id="CHEBI:49883"/>
        <label>1</label>
    </ligand>
</feature>
<keyword evidence="5 8" id="KW-0408">Iron</keyword>
<dbReference type="GO" id="GO:0016992">
    <property type="term" value="F:lipoate synthase activity"/>
    <property type="evidence" value="ECO:0007669"/>
    <property type="project" value="UniProtKB-UniRule"/>
</dbReference>
<evidence type="ECO:0000256" key="8">
    <source>
        <dbReference type="HAMAP-Rule" id="MF_00206"/>
    </source>
</evidence>
<dbReference type="PANTHER" id="PTHR10949:SF0">
    <property type="entry name" value="LIPOYL SYNTHASE, MITOCHONDRIAL"/>
    <property type="match status" value="1"/>
</dbReference>
<dbReference type="Proteomes" id="UP000525298">
    <property type="component" value="Unassembled WGS sequence"/>
</dbReference>
<dbReference type="SFLD" id="SFLDF00271">
    <property type="entry name" value="lipoyl_synthase"/>
    <property type="match status" value="1"/>
</dbReference>
<evidence type="ECO:0000256" key="5">
    <source>
        <dbReference type="ARBA" id="ARBA00023004"/>
    </source>
</evidence>
<dbReference type="NCBIfam" id="TIGR00510">
    <property type="entry name" value="lipA"/>
    <property type="match status" value="1"/>
</dbReference>
<dbReference type="AlphaFoldDB" id="A0A7W0CB70"/>
<comment type="cofactor">
    <cofactor evidence="8">
        <name>[4Fe-4S] cluster</name>
        <dbReference type="ChEBI" id="CHEBI:49883"/>
    </cofactor>
    <text evidence="8">Binds 2 [4Fe-4S] clusters per subunit. One cluster is coordinated with 3 cysteines and an exchangeable S-adenosyl-L-methionine.</text>
</comment>
<dbReference type="GO" id="GO:0005737">
    <property type="term" value="C:cytoplasm"/>
    <property type="evidence" value="ECO:0007669"/>
    <property type="project" value="UniProtKB-SubCell"/>
</dbReference>
<dbReference type="SFLD" id="SFLDS00029">
    <property type="entry name" value="Radical_SAM"/>
    <property type="match status" value="1"/>
</dbReference>
<gene>
    <name evidence="8" type="primary">lipA</name>
    <name evidence="10" type="ORF">HNR65_002840</name>
</gene>
<evidence type="ECO:0000256" key="4">
    <source>
        <dbReference type="ARBA" id="ARBA00022723"/>
    </source>
</evidence>
<dbReference type="PROSITE" id="PS51918">
    <property type="entry name" value="RADICAL_SAM"/>
    <property type="match status" value="1"/>
</dbReference>
<feature type="domain" description="Radical SAM core" evidence="9">
    <location>
        <begin position="62"/>
        <end position="278"/>
    </location>
</feature>
<proteinExistence type="inferred from homology"/>
<keyword evidence="8" id="KW-0963">Cytoplasm</keyword>
<keyword evidence="1 8" id="KW-0004">4Fe-4S</keyword>
<dbReference type="GO" id="GO:0046872">
    <property type="term" value="F:metal ion binding"/>
    <property type="evidence" value="ECO:0007669"/>
    <property type="project" value="UniProtKB-KW"/>
</dbReference>
<dbReference type="Gene3D" id="3.20.20.70">
    <property type="entry name" value="Aldolase class I"/>
    <property type="match status" value="1"/>
</dbReference>
<comment type="catalytic activity">
    <reaction evidence="7 8">
        <text>[[Fe-S] cluster scaffold protein carrying a second [4Fe-4S](2+) cluster] + N(6)-octanoyl-L-lysyl-[protein] + 2 oxidized [2Fe-2S]-[ferredoxin] + 2 S-adenosyl-L-methionine + 4 H(+) = [[Fe-S] cluster scaffold protein] + N(6)-[(R)-dihydrolipoyl]-L-lysyl-[protein] + 4 Fe(3+) + 2 hydrogen sulfide + 2 5'-deoxyadenosine + 2 L-methionine + 2 reduced [2Fe-2S]-[ferredoxin]</text>
        <dbReference type="Rhea" id="RHEA:16585"/>
        <dbReference type="Rhea" id="RHEA-COMP:9928"/>
        <dbReference type="Rhea" id="RHEA-COMP:10000"/>
        <dbReference type="Rhea" id="RHEA-COMP:10001"/>
        <dbReference type="Rhea" id="RHEA-COMP:10475"/>
        <dbReference type="Rhea" id="RHEA-COMP:14568"/>
        <dbReference type="Rhea" id="RHEA-COMP:14569"/>
        <dbReference type="ChEBI" id="CHEBI:15378"/>
        <dbReference type="ChEBI" id="CHEBI:17319"/>
        <dbReference type="ChEBI" id="CHEBI:29034"/>
        <dbReference type="ChEBI" id="CHEBI:29919"/>
        <dbReference type="ChEBI" id="CHEBI:33722"/>
        <dbReference type="ChEBI" id="CHEBI:33737"/>
        <dbReference type="ChEBI" id="CHEBI:33738"/>
        <dbReference type="ChEBI" id="CHEBI:57844"/>
        <dbReference type="ChEBI" id="CHEBI:59789"/>
        <dbReference type="ChEBI" id="CHEBI:78809"/>
        <dbReference type="ChEBI" id="CHEBI:83100"/>
        <dbReference type="EC" id="2.8.1.8"/>
    </reaction>
</comment>
<sequence length="307" mass="34047">MPKLLPEMPATQDCSRGLHKPDWLRRRLPVGGNCEQTRAFLARKGLCTVCEEARCPNRWECFSRRTATFMIMGRRCTRNCRFCSVLNGPLGPPDPEEPVRVAGAAREMGLRHVVVTSVTRDDLRDQGAGCFVQTIREIRRQLPQASVEVLLPDFGGSTTCLQQVVDAGPDVLNHNIETVAGLYQRVRPEANYRRSLNVLAEAAAARPDMPVKSGIMLGLGENRTAVVRTLSDLLAAGCSMLTIGQYLQPTPRHLPVEEYFTPDIFEGWRQCALDAGFAAVASGPLVRSSYRAREMFMRVYPSEGLSI</sequence>
<protein>
    <recommendedName>
        <fullName evidence="8">Lipoyl synthase</fullName>
        <ecNumber evidence="8">2.8.1.8</ecNumber>
    </recommendedName>
    <alternativeName>
        <fullName evidence="8">Lip-syn</fullName>
        <shortName evidence="8">LS</shortName>
    </alternativeName>
    <alternativeName>
        <fullName evidence="8">Lipoate synthase</fullName>
    </alternativeName>
    <alternativeName>
        <fullName evidence="8">Lipoic acid synthase</fullName>
    </alternativeName>
    <alternativeName>
        <fullName evidence="8">Sulfur insertion protein LipA</fullName>
    </alternativeName>
</protein>
<dbReference type="GO" id="GO:0051539">
    <property type="term" value="F:4 iron, 4 sulfur cluster binding"/>
    <property type="evidence" value="ECO:0007669"/>
    <property type="project" value="UniProtKB-UniRule"/>
</dbReference>
<feature type="binding site" evidence="8">
    <location>
        <position position="83"/>
    </location>
    <ligand>
        <name>[4Fe-4S] cluster</name>
        <dbReference type="ChEBI" id="CHEBI:49883"/>
        <label>2</label>
        <note>4Fe-4S-S-AdoMet</note>
    </ligand>
</feature>
<evidence type="ECO:0000256" key="2">
    <source>
        <dbReference type="ARBA" id="ARBA00022679"/>
    </source>
</evidence>
<dbReference type="UniPathway" id="UPA00538">
    <property type="reaction ID" value="UER00593"/>
</dbReference>
<dbReference type="EC" id="2.8.1.8" evidence="8"/>
<keyword evidence="11" id="KW-1185">Reference proteome</keyword>
<accession>A0A7W0CB70</accession>
<feature type="binding site" evidence="8">
    <location>
        <position position="50"/>
    </location>
    <ligand>
        <name>[4Fe-4S] cluster</name>
        <dbReference type="ChEBI" id="CHEBI:49883"/>
        <label>1</label>
    </ligand>
</feature>
<feature type="binding site" evidence="8">
    <location>
        <position position="61"/>
    </location>
    <ligand>
        <name>[4Fe-4S] cluster</name>
        <dbReference type="ChEBI" id="CHEBI:49883"/>
        <label>1</label>
    </ligand>
</feature>
<dbReference type="InterPro" id="IPR013785">
    <property type="entry name" value="Aldolase_TIM"/>
</dbReference>
<dbReference type="Pfam" id="PF16881">
    <property type="entry name" value="LIAS_N"/>
    <property type="match status" value="1"/>
</dbReference>
<comment type="subcellular location">
    <subcellularLocation>
        <location evidence="8">Cytoplasm</location>
    </subcellularLocation>
</comment>